<dbReference type="InterPro" id="IPR000120">
    <property type="entry name" value="Amidase"/>
</dbReference>
<sequence>MFDSSLLEKPKNYDPGKYRMRTFHDARNAFIENTDTPRAYLERCLETIEQLEPAIRAWVTLNSENARHAADQSGLRYQRGQPLSPIDGMPLGIKDVLQTKDTPTELDSPIFKGCCTNLDSASVNALRLAGCVIVGKTVTTEFAFLKPGPTTNPFDPGATPGGSSSGTSAAIGAGMVPAALGNQVVGSIIRPASFCGNYAIKPTLGALHN</sequence>
<dbReference type="Gene3D" id="3.90.1300.10">
    <property type="entry name" value="Amidase signature (AS) domain"/>
    <property type="match status" value="1"/>
</dbReference>
<dbReference type="SUPFAM" id="SSF75304">
    <property type="entry name" value="Amidase signature (AS) enzymes"/>
    <property type="match status" value="1"/>
</dbReference>
<evidence type="ECO:0000313" key="2">
    <source>
        <dbReference type="EMBL" id="SVE26067.1"/>
    </source>
</evidence>
<reference evidence="2" key="1">
    <citation type="submission" date="2018-05" db="EMBL/GenBank/DDBJ databases">
        <authorList>
            <person name="Lanie J.A."/>
            <person name="Ng W.-L."/>
            <person name="Kazmierczak K.M."/>
            <person name="Andrzejewski T.M."/>
            <person name="Davidsen T.M."/>
            <person name="Wayne K.J."/>
            <person name="Tettelin H."/>
            <person name="Glass J.I."/>
            <person name="Rusch D."/>
            <person name="Podicherti R."/>
            <person name="Tsui H.-C.T."/>
            <person name="Winkler M.E."/>
        </authorList>
    </citation>
    <scope>NUCLEOTIDE SEQUENCE</scope>
</reference>
<gene>
    <name evidence="2" type="ORF">METZ01_LOCUS478921</name>
</gene>
<accession>A0A383C0X1</accession>
<dbReference type="Pfam" id="PF01425">
    <property type="entry name" value="Amidase"/>
    <property type="match status" value="1"/>
</dbReference>
<organism evidence="2">
    <name type="scientific">marine metagenome</name>
    <dbReference type="NCBI Taxonomy" id="408172"/>
    <lineage>
        <taxon>unclassified sequences</taxon>
        <taxon>metagenomes</taxon>
        <taxon>ecological metagenomes</taxon>
    </lineage>
</organism>
<feature type="domain" description="Amidase" evidence="1">
    <location>
        <begin position="41"/>
        <end position="207"/>
    </location>
</feature>
<protein>
    <recommendedName>
        <fullName evidence="1">Amidase domain-containing protein</fullName>
    </recommendedName>
</protein>
<feature type="non-terminal residue" evidence="2">
    <location>
        <position position="209"/>
    </location>
</feature>
<dbReference type="AlphaFoldDB" id="A0A383C0X1"/>
<dbReference type="InterPro" id="IPR036928">
    <property type="entry name" value="AS_sf"/>
</dbReference>
<evidence type="ECO:0000259" key="1">
    <source>
        <dbReference type="Pfam" id="PF01425"/>
    </source>
</evidence>
<name>A0A383C0X1_9ZZZZ</name>
<dbReference type="PANTHER" id="PTHR11895">
    <property type="entry name" value="TRANSAMIDASE"/>
    <property type="match status" value="1"/>
</dbReference>
<dbReference type="PANTHER" id="PTHR11895:SF151">
    <property type="entry name" value="GLUTAMYL-TRNA(GLN) AMIDOTRANSFERASE SUBUNIT A"/>
    <property type="match status" value="1"/>
</dbReference>
<dbReference type="EMBL" id="UINC01205064">
    <property type="protein sequence ID" value="SVE26067.1"/>
    <property type="molecule type" value="Genomic_DNA"/>
</dbReference>
<dbReference type="InterPro" id="IPR023631">
    <property type="entry name" value="Amidase_dom"/>
</dbReference>
<dbReference type="GO" id="GO:0003824">
    <property type="term" value="F:catalytic activity"/>
    <property type="evidence" value="ECO:0007669"/>
    <property type="project" value="InterPro"/>
</dbReference>
<proteinExistence type="predicted"/>